<proteinExistence type="predicted"/>
<accession>A0ABW6QIX9</accession>
<dbReference type="EMBL" id="JBIAPI010000001">
    <property type="protein sequence ID" value="MFF3221166.1"/>
    <property type="molecule type" value="Genomic_DNA"/>
</dbReference>
<sequence length="190" mass="21490">MATGLIGVGLFTMRLDEGRLPVDVDVSRNITDRIAPRDLSAAAMTGYYVALWQHDAPVIASGRWTELTVSPSRRAELITLLDTRSLDEFEMVERSLRQSDEFIGRGPITDFGGPSITVSASISRISDIEIDPRWAVTVDPSYIAHDIVDCANQIRHQRPRFHEDGSWADRTDDELEHELAEYKRYLMRNS</sequence>
<reference evidence="1 2" key="1">
    <citation type="submission" date="2024-10" db="EMBL/GenBank/DDBJ databases">
        <title>The Natural Products Discovery Center: Release of the First 8490 Sequenced Strains for Exploring Actinobacteria Biosynthetic Diversity.</title>
        <authorList>
            <person name="Kalkreuter E."/>
            <person name="Kautsar S.A."/>
            <person name="Yang D."/>
            <person name="Bader C.D."/>
            <person name="Teijaro C.N."/>
            <person name="Fluegel L."/>
            <person name="Davis C.M."/>
            <person name="Simpson J.R."/>
            <person name="Lauterbach L."/>
            <person name="Steele A.D."/>
            <person name="Gui C."/>
            <person name="Meng S."/>
            <person name="Li G."/>
            <person name="Viehrig K."/>
            <person name="Ye F."/>
            <person name="Su P."/>
            <person name="Kiefer A.F."/>
            <person name="Nichols A."/>
            <person name="Cepeda A.J."/>
            <person name="Yan W."/>
            <person name="Fan B."/>
            <person name="Jiang Y."/>
            <person name="Adhikari A."/>
            <person name="Zheng C.-J."/>
            <person name="Schuster L."/>
            <person name="Cowan T.M."/>
            <person name="Smanski M.J."/>
            <person name="Chevrette M.G."/>
            <person name="De Carvalho L.P.S."/>
            <person name="Shen B."/>
        </authorList>
    </citation>
    <scope>NUCLEOTIDE SEQUENCE [LARGE SCALE GENOMIC DNA]</scope>
    <source>
        <strain evidence="1 2">NPDC003040</strain>
    </source>
</reference>
<organism evidence="1 2">
    <name type="scientific">Nocardia suismassiliense</name>
    <dbReference type="NCBI Taxonomy" id="2077092"/>
    <lineage>
        <taxon>Bacteria</taxon>
        <taxon>Bacillati</taxon>
        <taxon>Actinomycetota</taxon>
        <taxon>Actinomycetes</taxon>
        <taxon>Mycobacteriales</taxon>
        <taxon>Nocardiaceae</taxon>
        <taxon>Nocardia</taxon>
    </lineage>
</organism>
<dbReference type="Proteomes" id="UP001601948">
    <property type="component" value="Unassembled WGS sequence"/>
</dbReference>
<evidence type="ECO:0000313" key="2">
    <source>
        <dbReference type="Proteomes" id="UP001601948"/>
    </source>
</evidence>
<keyword evidence="2" id="KW-1185">Reference proteome</keyword>
<comment type="caution">
    <text evidence="1">The sequence shown here is derived from an EMBL/GenBank/DDBJ whole genome shotgun (WGS) entry which is preliminary data.</text>
</comment>
<dbReference type="RefSeq" id="WP_387711941.1">
    <property type="nucleotide sequence ID" value="NZ_JBIAPI010000001.1"/>
</dbReference>
<gene>
    <name evidence="1" type="ORF">ACFYV7_00070</name>
</gene>
<protein>
    <submittedName>
        <fullName evidence="1">Uncharacterized protein</fullName>
    </submittedName>
</protein>
<name>A0ABW6QIX9_9NOCA</name>
<evidence type="ECO:0000313" key="1">
    <source>
        <dbReference type="EMBL" id="MFF3221166.1"/>
    </source>
</evidence>